<keyword evidence="3" id="KW-1185">Reference proteome</keyword>
<dbReference type="EMBL" id="KZ452037">
    <property type="protein sequence ID" value="PKA49720.1"/>
    <property type="molecule type" value="Genomic_DNA"/>
</dbReference>
<sequence length="99" mass="10761">MISRGGRAAIASASQAFQGSTGLPALLKGCITFISMISRIQLLNRFTYRKNSWASPRSTNIYRTSPGVTPRPLQPRASQAHQLPPGSSSNHIVLREGRL</sequence>
<feature type="compositionally biased region" description="Polar residues" evidence="1">
    <location>
        <begin position="56"/>
        <end position="67"/>
    </location>
</feature>
<dbReference type="Proteomes" id="UP000236161">
    <property type="component" value="Unassembled WGS sequence"/>
</dbReference>
<accession>A0A2I0A2E9</accession>
<protein>
    <submittedName>
        <fullName evidence="2">Uncharacterized protein</fullName>
    </submittedName>
</protein>
<dbReference type="OrthoDB" id="2006776at2759"/>
<proteinExistence type="predicted"/>
<evidence type="ECO:0000313" key="2">
    <source>
        <dbReference type="EMBL" id="PKA49720.1"/>
    </source>
</evidence>
<organism evidence="2 3">
    <name type="scientific">Apostasia shenzhenica</name>
    <dbReference type="NCBI Taxonomy" id="1088818"/>
    <lineage>
        <taxon>Eukaryota</taxon>
        <taxon>Viridiplantae</taxon>
        <taxon>Streptophyta</taxon>
        <taxon>Embryophyta</taxon>
        <taxon>Tracheophyta</taxon>
        <taxon>Spermatophyta</taxon>
        <taxon>Magnoliopsida</taxon>
        <taxon>Liliopsida</taxon>
        <taxon>Asparagales</taxon>
        <taxon>Orchidaceae</taxon>
        <taxon>Apostasioideae</taxon>
        <taxon>Apostasia</taxon>
    </lineage>
</organism>
<evidence type="ECO:0000256" key="1">
    <source>
        <dbReference type="SAM" id="MobiDB-lite"/>
    </source>
</evidence>
<dbReference type="AlphaFoldDB" id="A0A2I0A2E9"/>
<feature type="compositionally biased region" description="Polar residues" evidence="1">
    <location>
        <begin position="76"/>
        <end position="91"/>
    </location>
</feature>
<feature type="region of interest" description="Disordered" evidence="1">
    <location>
        <begin position="56"/>
        <end position="99"/>
    </location>
</feature>
<gene>
    <name evidence="2" type="ORF">AXF42_Ash004261</name>
</gene>
<evidence type="ECO:0000313" key="3">
    <source>
        <dbReference type="Proteomes" id="UP000236161"/>
    </source>
</evidence>
<name>A0A2I0A2E9_9ASPA</name>
<reference evidence="2 3" key="1">
    <citation type="journal article" date="2017" name="Nature">
        <title>The Apostasia genome and the evolution of orchids.</title>
        <authorList>
            <person name="Zhang G.Q."/>
            <person name="Liu K.W."/>
            <person name="Li Z."/>
            <person name="Lohaus R."/>
            <person name="Hsiao Y.Y."/>
            <person name="Niu S.C."/>
            <person name="Wang J.Y."/>
            <person name="Lin Y.C."/>
            <person name="Xu Q."/>
            <person name="Chen L.J."/>
            <person name="Yoshida K."/>
            <person name="Fujiwara S."/>
            <person name="Wang Z.W."/>
            <person name="Zhang Y.Q."/>
            <person name="Mitsuda N."/>
            <person name="Wang M."/>
            <person name="Liu G.H."/>
            <person name="Pecoraro L."/>
            <person name="Huang H.X."/>
            <person name="Xiao X.J."/>
            <person name="Lin M."/>
            <person name="Wu X.Y."/>
            <person name="Wu W.L."/>
            <person name="Chen Y.Y."/>
            <person name="Chang S.B."/>
            <person name="Sakamoto S."/>
            <person name="Ohme-Takagi M."/>
            <person name="Yagi M."/>
            <person name="Zeng S.J."/>
            <person name="Shen C.Y."/>
            <person name="Yeh C.M."/>
            <person name="Luo Y.B."/>
            <person name="Tsai W.C."/>
            <person name="Van de Peer Y."/>
            <person name="Liu Z.J."/>
        </authorList>
    </citation>
    <scope>NUCLEOTIDE SEQUENCE [LARGE SCALE GENOMIC DNA]</scope>
    <source>
        <strain evidence="3">cv. Shenzhen</strain>
        <tissue evidence="2">Stem</tissue>
    </source>
</reference>